<dbReference type="EMBL" id="JABSNP010000028">
    <property type="protein sequence ID" value="NRT21241.1"/>
    <property type="molecule type" value="Genomic_DNA"/>
</dbReference>
<keyword evidence="1" id="KW-0472">Membrane</keyword>
<feature type="transmembrane region" description="Helical" evidence="1">
    <location>
        <begin position="12"/>
        <end position="36"/>
    </location>
</feature>
<dbReference type="Pfam" id="PF11026">
    <property type="entry name" value="DUF2721"/>
    <property type="match status" value="1"/>
</dbReference>
<evidence type="ECO:0000313" key="2">
    <source>
        <dbReference type="EMBL" id="NRT21241.1"/>
    </source>
</evidence>
<proteinExistence type="predicted"/>
<keyword evidence="1" id="KW-1133">Transmembrane helix</keyword>
<evidence type="ECO:0000256" key="1">
    <source>
        <dbReference type="SAM" id="Phobius"/>
    </source>
</evidence>
<protein>
    <submittedName>
        <fullName evidence="2">Threonine/homoserine/homoserine lactone efflux protein</fullName>
    </submittedName>
</protein>
<evidence type="ECO:0000313" key="3">
    <source>
        <dbReference type="Proteomes" id="UP000779507"/>
    </source>
</evidence>
<accession>A0ABX2FVM2</accession>
<gene>
    <name evidence="2" type="ORF">HNP98_004087</name>
</gene>
<sequence length="165" mass="17395">MPVPITFLRDVPGALAAFSAMVTPAILVSACGALVLTTSQRLSRSLERVRAVAAALRSLRDAAAPAADEHGYLTQQLLFAARRAKLLQKAMTVLYLALGTFVGTIVVIGAIEALALTAAWLLTGLALAGSGMFFYASVLLIQESRVALRDVGSETDYLVQHNPLA</sequence>
<dbReference type="RefSeq" id="WP_173811990.1">
    <property type="nucleotide sequence ID" value="NZ_JABSNP010000028.1"/>
</dbReference>
<reference evidence="2 3" key="1">
    <citation type="submission" date="2020-05" db="EMBL/GenBank/DDBJ databases">
        <title>Genomic Encyclopedia of Type Strains, Phase IV (KMG-V): Genome sequencing to study the core and pangenomes of soil and plant-associated prokaryotes.</title>
        <authorList>
            <person name="Whitman W."/>
        </authorList>
    </citation>
    <scope>NUCLEOTIDE SEQUENCE [LARGE SCALE GENOMIC DNA]</scope>
    <source>
        <strain evidence="2 3">9A</strain>
    </source>
</reference>
<dbReference type="Proteomes" id="UP000779507">
    <property type="component" value="Unassembled WGS sequence"/>
</dbReference>
<name>A0ABX2FVM2_9BACT</name>
<dbReference type="InterPro" id="IPR021279">
    <property type="entry name" value="DUF2721"/>
</dbReference>
<organism evidence="2 3">
    <name type="scientific">Hymenobacter caeli</name>
    <dbReference type="NCBI Taxonomy" id="2735894"/>
    <lineage>
        <taxon>Bacteria</taxon>
        <taxon>Pseudomonadati</taxon>
        <taxon>Bacteroidota</taxon>
        <taxon>Cytophagia</taxon>
        <taxon>Cytophagales</taxon>
        <taxon>Hymenobacteraceae</taxon>
        <taxon>Hymenobacter</taxon>
    </lineage>
</organism>
<keyword evidence="3" id="KW-1185">Reference proteome</keyword>
<feature type="transmembrane region" description="Helical" evidence="1">
    <location>
        <begin position="117"/>
        <end position="141"/>
    </location>
</feature>
<feature type="transmembrane region" description="Helical" evidence="1">
    <location>
        <begin position="92"/>
        <end position="111"/>
    </location>
</feature>
<keyword evidence="1" id="KW-0812">Transmembrane</keyword>
<comment type="caution">
    <text evidence="2">The sequence shown here is derived from an EMBL/GenBank/DDBJ whole genome shotgun (WGS) entry which is preliminary data.</text>
</comment>